<keyword evidence="12" id="KW-1185">Reference proteome</keyword>
<dbReference type="InterPro" id="IPR001233">
    <property type="entry name" value="RtcB"/>
</dbReference>
<dbReference type="RefSeq" id="WP_246039173.1">
    <property type="nucleotide sequence ID" value="NZ_BIFT01000001.1"/>
</dbReference>
<keyword evidence="5 10" id="KW-0547">Nucleotide-binding</keyword>
<keyword evidence="7 10" id="KW-0342">GTP-binding</keyword>
<feature type="binding site" evidence="10">
    <location>
        <position position="58"/>
    </location>
    <ligand>
        <name>GMP</name>
        <dbReference type="ChEBI" id="CHEBI:58115"/>
    </ligand>
</feature>
<evidence type="ECO:0000256" key="6">
    <source>
        <dbReference type="ARBA" id="ARBA00022800"/>
    </source>
</evidence>
<dbReference type="Proteomes" id="UP000287171">
    <property type="component" value="Unassembled WGS sequence"/>
</dbReference>
<keyword evidence="3" id="KW-0436">Ligase</keyword>
<organism evidence="11 12">
    <name type="scientific">Dictyobacter alpinus</name>
    <dbReference type="NCBI Taxonomy" id="2014873"/>
    <lineage>
        <taxon>Bacteria</taxon>
        <taxon>Bacillati</taxon>
        <taxon>Chloroflexota</taxon>
        <taxon>Ktedonobacteria</taxon>
        <taxon>Ktedonobacterales</taxon>
        <taxon>Dictyobacteraceae</taxon>
        <taxon>Dictyobacter</taxon>
    </lineage>
</organism>
<keyword evidence="6" id="KW-0692">RNA repair</keyword>
<dbReference type="GO" id="GO:0005525">
    <property type="term" value="F:GTP binding"/>
    <property type="evidence" value="ECO:0007669"/>
    <property type="project" value="UniProtKB-KW"/>
</dbReference>
<gene>
    <name evidence="11" type="ORF">KDA_39920</name>
</gene>
<dbReference type="Gene3D" id="3.90.1860.10">
    <property type="entry name" value="tRNA-splicing ligase RtcB"/>
    <property type="match status" value="1"/>
</dbReference>
<evidence type="ECO:0000256" key="10">
    <source>
        <dbReference type="PIRSR" id="PIRSR601233-2"/>
    </source>
</evidence>
<evidence type="ECO:0000256" key="7">
    <source>
        <dbReference type="ARBA" id="ARBA00023134"/>
    </source>
</evidence>
<keyword evidence="4" id="KW-0479">Metal-binding</keyword>
<comment type="cofactor">
    <cofactor evidence="1">
        <name>Mn(2+)</name>
        <dbReference type="ChEBI" id="CHEBI:29035"/>
    </cofactor>
</comment>
<dbReference type="GO" id="GO:0046872">
    <property type="term" value="F:metal ion binding"/>
    <property type="evidence" value="ECO:0007669"/>
    <property type="project" value="UniProtKB-KW"/>
</dbReference>
<reference evidence="12" key="1">
    <citation type="submission" date="2018-12" db="EMBL/GenBank/DDBJ databases">
        <title>Tengunoibacter tsumagoiensis gen. nov., sp. nov., Dictyobacter kobayashii sp. nov., D. alpinus sp. nov., and D. joshuensis sp. nov. and description of Dictyobacteraceae fam. nov. within the order Ktedonobacterales isolated from Tengu-no-mugimeshi.</title>
        <authorList>
            <person name="Wang C.M."/>
            <person name="Zheng Y."/>
            <person name="Sakai Y."/>
            <person name="Toyoda A."/>
            <person name="Minakuchi Y."/>
            <person name="Abe K."/>
            <person name="Yokota A."/>
            <person name="Yabe S."/>
        </authorList>
    </citation>
    <scope>NUCLEOTIDE SEQUENCE [LARGE SCALE GENOMIC DNA]</scope>
    <source>
        <strain evidence="12">Uno16</strain>
    </source>
</reference>
<evidence type="ECO:0000256" key="4">
    <source>
        <dbReference type="ARBA" id="ARBA00022723"/>
    </source>
</evidence>
<dbReference type="EC" id="6.5.1.8" evidence="2"/>
<evidence type="ECO:0000256" key="2">
    <source>
        <dbReference type="ARBA" id="ARBA00012726"/>
    </source>
</evidence>
<dbReference type="InterPro" id="IPR036025">
    <property type="entry name" value="RtcB-like_sf"/>
</dbReference>
<evidence type="ECO:0000256" key="1">
    <source>
        <dbReference type="ARBA" id="ARBA00001936"/>
    </source>
</evidence>
<dbReference type="EMBL" id="BIFT01000001">
    <property type="protein sequence ID" value="GCE28508.1"/>
    <property type="molecule type" value="Genomic_DNA"/>
</dbReference>
<evidence type="ECO:0000313" key="12">
    <source>
        <dbReference type="Proteomes" id="UP000287171"/>
    </source>
</evidence>
<evidence type="ECO:0000256" key="5">
    <source>
        <dbReference type="ARBA" id="ARBA00022741"/>
    </source>
</evidence>
<proteinExistence type="predicted"/>
<evidence type="ECO:0000256" key="9">
    <source>
        <dbReference type="ARBA" id="ARBA00047746"/>
    </source>
</evidence>
<accession>A0A402BAR0</accession>
<dbReference type="Pfam" id="PF01139">
    <property type="entry name" value="RtcB"/>
    <property type="match status" value="1"/>
</dbReference>
<dbReference type="GO" id="GO:0042245">
    <property type="term" value="P:RNA repair"/>
    <property type="evidence" value="ECO:0007669"/>
    <property type="project" value="UniProtKB-KW"/>
</dbReference>
<evidence type="ECO:0000256" key="3">
    <source>
        <dbReference type="ARBA" id="ARBA00022598"/>
    </source>
</evidence>
<evidence type="ECO:0000313" key="11">
    <source>
        <dbReference type="EMBL" id="GCE28508.1"/>
    </source>
</evidence>
<dbReference type="GO" id="GO:0006396">
    <property type="term" value="P:RNA processing"/>
    <property type="evidence" value="ECO:0007669"/>
    <property type="project" value="InterPro"/>
</dbReference>
<sequence>MQIVFPLHKRAIVRKRCLHIHSEEALQTYKDAQQVVNVVHNAVLASIIVRLKLIVVVKG</sequence>
<dbReference type="GO" id="GO:0170057">
    <property type="term" value="F:RNA ligase (GTP) activity"/>
    <property type="evidence" value="ECO:0007669"/>
    <property type="project" value="UniProtKB-EC"/>
</dbReference>
<name>A0A402BAR0_9CHLR</name>
<comment type="caution">
    <text evidence="11">The sequence shown here is derived from an EMBL/GenBank/DDBJ whole genome shotgun (WGS) entry which is preliminary data.</text>
</comment>
<protein>
    <recommendedName>
        <fullName evidence="2">3'-phosphate/5'-hydroxy nucleic acid ligase</fullName>
        <ecNumber evidence="2">6.5.1.8</ecNumber>
    </recommendedName>
</protein>
<keyword evidence="8" id="KW-0464">Manganese</keyword>
<comment type="catalytic activity">
    <reaction evidence="9">
        <text>a 3'-end 3'-phospho-ribonucleotide-RNA + a 5'-end dephospho-ribonucleoside-RNA + GTP = a ribonucleotidyl-ribonucleotide-RNA + GMP + diphosphate</text>
        <dbReference type="Rhea" id="RHEA:68076"/>
        <dbReference type="Rhea" id="RHEA-COMP:10463"/>
        <dbReference type="Rhea" id="RHEA-COMP:13936"/>
        <dbReference type="Rhea" id="RHEA-COMP:17355"/>
        <dbReference type="ChEBI" id="CHEBI:33019"/>
        <dbReference type="ChEBI" id="CHEBI:37565"/>
        <dbReference type="ChEBI" id="CHEBI:58115"/>
        <dbReference type="ChEBI" id="CHEBI:83062"/>
        <dbReference type="ChEBI" id="CHEBI:138284"/>
        <dbReference type="ChEBI" id="CHEBI:173118"/>
        <dbReference type="EC" id="6.5.1.8"/>
    </reaction>
</comment>
<evidence type="ECO:0000256" key="8">
    <source>
        <dbReference type="ARBA" id="ARBA00023211"/>
    </source>
</evidence>
<dbReference type="AlphaFoldDB" id="A0A402BAR0"/>
<dbReference type="SUPFAM" id="SSF103365">
    <property type="entry name" value="Hypothetical protein PH1602"/>
    <property type="match status" value="1"/>
</dbReference>